<organism evidence="2">
    <name type="scientific">Fagus sylvatica</name>
    <name type="common">Beechnut</name>
    <dbReference type="NCBI Taxonomy" id="28930"/>
    <lineage>
        <taxon>Eukaryota</taxon>
        <taxon>Viridiplantae</taxon>
        <taxon>Streptophyta</taxon>
        <taxon>Embryophyta</taxon>
        <taxon>Tracheophyta</taxon>
        <taxon>Spermatophyta</taxon>
        <taxon>Magnoliopsida</taxon>
        <taxon>eudicotyledons</taxon>
        <taxon>Gunneridae</taxon>
        <taxon>Pentapetalae</taxon>
        <taxon>rosids</taxon>
        <taxon>fabids</taxon>
        <taxon>Fagales</taxon>
        <taxon>Fagaceae</taxon>
        <taxon>Fagus</taxon>
    </lineage>
</organism>
<feature type="compositionally biased region" description="Basic and acidic residues" evidence="1">
    <location>
        <begin position="604"/>
        <end position="625"/>
    </location>
</feature>
<feature type="region of interest" description="Disordered" evidence="1">
    <location>
        <begin position="321"/>
        <end position="792"/>
    </location>
</feature>
<dbReference type="AlphaFoldDB" id="A0A2N9I9H8"/>
<accession>A0A2N9I9H8</accession>
<proteinExistence type="predicted"/>
<protein>
    <recommendedName>
        <fullName evidence="3">DNA-directed RNA polymerase</fullName>
    </recommendedName>
</protein>
<dbReference type="GO" id="GO:1901259">
    <property type="term" value="P:chloroplast rRNA processing"/>
    <property type="evidence" value="ECO:0007669"/>
    <property type="project" value="TreeGrafter"/>
</dbReference>
<feature type="compositionally biased region" description="Basic and acidic residues" evidence="1">
    <location>
        <begin position="508"/>
        <end position="529"/>
    </location>
</feature>
<reference evidence="2" key="1">
    <citation type="submission" date="2018-02" db="EMBL/GenBank/DDBJ databases">
        <authorList>
            <person name="Cohen D.B."/>
            <person name="Kent A.D."/>
        </authorList>
    </citation>
    <scope>NUCLEOTIDE SEQUENCE</scope>
</reference>
<gene>
    <name evidence="2" type="ORF">FSB_LOCUS48403</name>
</gene>
<dbReference type="EMBL" id="OIVN01005024">
    <property type="protein sequence ID" value="SPD20521.1"/>
    <property type="molecule type" value="Genomic_DNA"/>
</dbReference>
<dbReference type="InterPro" id="IPR044673">
    <property type="entry name" value="DCL-like"/>
</dbReference>
<evidence type="ECO:0008006" key="3">
    <source>
        <dbReference type="Google" id="ProtNLM"/>
    </source>
</evidence>
<dbReference type="PANTHER" id="PTHR33415">
    <property type="entry name" value="PROTEIN EMBRYO DEFECTIVE 514"/>
    <property type="match status" value="1"/>
</dbReference>
<sequence>MRCILPLQWTGDPRICLANIIWINPDSTTWIRNPCNSQKGELALDVVLEKSVVKRSGDAWRIVLDSCLPVLHLIDTRRSIPYAIKQVQELLGVSCAYDQAVQLIPAVSDLNRSDALCLCPLWALKLPSSFIKGKRCADFLYRLSRSVTMVAKGVLKEHLILLANSMTCAGNLVGFNSGGYKALSRSLNVQAPFTEATLFTPRKCFERASEKCHTDSLSSIVASCSWGKHVAVGTGSKFDLLWDQKEGGLNQEGGVDVYNFLHMVRGSANGEESNTACLGVEVDELVLEDDYAEWEPSPEHNSSFDKPCFEDSAEFENSLDYQPGESTWEKVSASNLGSSGGGWDVDKNAGTTTGNGDVWSSWGRDKAEKQDVPSLKPQEDSSGSGGWDAAPAWGTSKKAEKQSVPSLKPPEDSSGSGGWDAVAAWGSDKKSEKQDVPLLKPQEDSSGSGGWDAVAAWGTGKKAEKQDVPSLKPQEDSSGSGGWDGVAAWGTGEKRTTNDSVSSGWGTRKTEQRDIISTKAQEDSFRSDGQDVAASWEKRTAAKSESSGWGTKKAEAGDVISSENVSSGWGMEAQENSSSAHGWDVATPWGKKAGAVDESQSCRNDGKPLLDRSTEPCDWDKKLTQERVQSTSGGASLSFGDWTRDERPSLSVDIESPAGKKLTQETVQSTSGWVSSTAEDLTRDERASQSVDVDSPANNRSWGQLKSPESSQGWGSPNESKATLHGWGSPNAGGGNESDRHNQWGRPSMEPPFKKNHFEGSRGWGSNNGEWKSKNRPAKSPGRTHDDSSAGGIFTATRQRLDMFTSEEQDVLLDIEQIMQSIRRIMHRTGYNDGDPLSAEDQSYVLDNVFNYHPDKAVKMGAGIDHFMFGRWGRISGVYYPRVGLKGLALVSKHSSFQESRCFYVVSTDGHKEDFSYRKCLDNFIKGKYPDVAETFIPKYFRKPRSGPPGGHFGGNRENREKSTTPDRTETPEETENENRQ</sequence>
<name>A0A2N9I9H8_FAGSY</name>
<dbReference type="Pfam" id="PF11523">
    <property type="entry name" value="DUF3223"/>
    <property type="match status" value="2"/>
</dbReference>
<feature type="region of interest" description="Disordered" evidence="1">
    <location>
        <begin position="940"/>
        <end position="981"/>
    </location>
</feature>
<feature type="compositionally biased region" description="Polar residues" evidence="1">
    <location>
        <begin position="688"/>
        <end position="721"/>
    </location>
</feature>
<evidence type="ECO:0000256" key="1">
    <source>
        <dbReference type="SAM" id="MobiDB-lite"/>
    </source>
</evidence>
<dbReference type="GO" id="GO:0009507">
    <property type="term" value="C:chloroplast"/>
    <property type="evidence" value="ECO:0007669"/>
    <property type="project" value="TreeGrafter"/>
</dbReference>
<evidence type="ECO:0000313" key="2">
    <source>
        <dbReference type="EMBL" id="SPD20521.1"/>
    </source>
</evidence>
<dbReference type="PANTHER" id="PTHR33415:SF24">
    <property type="entry name" value="DNA-DIRECTED RNA POLYMERASE"/>
    <property type="match status" value="1"/>
</dbReference>
<feature type="compositionally biased region" description="Basic and acidic residues" evidence="1">
    <location>
        <begin position="955"/>
        <end position="981"/>
    </location>
</feature>
<dbReference type="GO" id="GO:0009658">
    <property type="term" value="P:chloroplast organization"/>
    <property type="evidence" value="ECO:0007669"/>
    <property type="project" value="TreeGrafter"/>
</dbReference>
<feature type="compositionally biased region" description="Polar residues" evidence="1">
    <location>
        <begin position="664"/>
        <end position="679"/>
    </location>
</feature>
<feature type="compositionally biased region" description="Polar residues" evidence="1">
    <location>
        <begin position="626"/>
        <end position="635"/>
    </location>
</feature>
<dbReference type="Gene3D" id="3.10.450.40">
    <property type="match status" value="1"/>
</dbReference>
<dbReference type="SUPFAM" id="SSF64484">
    <property type="entry name" value="beta and beta-prime subunits of DNA dependent RNA-polymerase"/>
    <property type="match status" value="1"/>
</dbReference>